<evidence type="ECO:0000259" key="2">
    <source>
        <dbReference type="PROSITE" id="PS51253"/>
    </source>
</evidence>
<name>A0A3R6WDH8_9STRA</name>
<evidence type="ECO:0000313" key="3">
    <source>
        <dbReference type="EMBL" id="RHY15100.1"/>
    </source>
</evidence>
<accession>A0A3R6WDH8</accession>
<comment type="caution">
    <text evidence="3">The sequence shown here is derived from an EMBL/GenBank/DDBJ whole genome shotgun (WGS) entry which is preliminary data.</text>
</comment>
<feature type="non-terminal residue" evidence="3">
    <location>
        <position position="1"/>
    </location>
</feature>
<dbReference type="Proteomes" id="UP000285060">
    <property type="component" value="Unassembled WGS sequence"/>
</dbReference>
<dbReference type="PROSITE" id="PS51253">
    <property type="entry name" value="HTH_CENPB"/>
    <property type="match status" value="1"/>
</dbReference>
<dbReference type="GO" id="GO:0003677">
    <property type="term" value="F:DNA binding"/>
    <property type="evidence" value="ECO:0007669"/>
    <property type="project" value="UniProtKB-KW"/>
</dbReference>
<dbReference type="VEuPathDB" id="FungiDB:H310_14548"/>
<reference evidence="3 4" key="1">
    <citation type="submission" date="2018-08" db="EMBL/GenBank/DDBJ databases">
        <title>Aphanomyces genome sequencing and annotation.</title>
        <authorList>
            <person name="Minardi D."/>
            <person name="Oidtmann B."/>
            <person name="Van Der Giezen M."/>
            <person name="Studholme D.J."/>
        </authorList>
    </citation>
    <scope>NUCLEOTIDE SEQUENCE [LARGE SCALE GENOMIC DNA]</scope>
    <source>
        <strain evidence="3 4">NJM0002</strain>
    </source>
</reference>
<keyword evidence="1" id="KW-0238">DNA-binding</keyword>
<keyword evidence="4" id="KW-1185">Reference proteome</keyword>
<proteinExistence type="predicted"/>
<evidence type="ECO:0000256" key="1">
    <source>
        <dbReference type="ARBA" id="ARBA00023125"/>
    </source>
</evidence>
<dbReference type="EMBL" id="QUSY01004055">
    <property type="protein sequence ID" value="RHY15100.1"/>
    <property type="molecule type" value="Genomic_DNA"/>
</dbReference>
<feature type="domain" description="HTH CENPB-type" evidence="2">
    <location>
        <begin position="1"/>
        <end position="49"/>
    </location>
</feature>
<protein>
    <recommendedName>
        <fullName evidence="2">HTH CENPB-type domain-containing protein</fullName>
    </recommendedName>
</protein>
<dbReference type="InterPro" id="IPR006600">
    <property type="entry name" value="HTH_CenpB_DNA-bd_dom"/>
</dbReference>
<sequence>QDGHPVGRQSIMHKASQMMTIVHDLNQPYQLSSGWYERFLCGHSELKTGKSRILSKARNSFDVDTVVDFYHELVHSMSLVGFEHSRVYNMDVTSFSPNKVSRNVVVHRNSAKVYVEEASHQHMSPLWHVSAQMAPKFHRFLCFLVPA</sequence>
<dbReference type="AlphaFoldDB" id="A0A3R6WDH8"/>
<organism evidence="3 4">
    <name type="scientific">Aphanomyces invadans</name>
    <dbReference type="NCBI Taxonomy" id="157072"/>
    <lineage>
        <taxon>Eukaryota</taxon>
        <taxon>Sar</taxon>
        <taxon>Stramenopiles</taxon>
        <taxon>Oomycota</taxon>
        <taxon>Saprolegniomycetes</taxon>
        <taxon>Saprolegniales</taxon>
        <taxon>Verrucalvaceae</taxon>
        <taxon>Aphanomyces</taxon>
    </lineage>
</organism>
<evidence type="ECO:0000313" key="4">
    <source>
        <dbReference type="Proteomes" id="UP000285060"/>
    </source>
</evidence>
<gene>
    <name evidence="3" type="ORF">DYB32_010791</name>
</gene>